<name>A0A6J4SN19_9ACTN</name>
<protein>
    <submittedName>
        <fullName evidence="2">Uncharacterized protein</fullName>
    </submittedName>
</protein>
<sequence>CASVAVRAARRRVGLPLAGKRRRTGQRRSRAGASTETLRACRRSPPQAAISAT</sequence>
<feature type="non-terminal residue" evidence="2">
    <location>
        <position position="1"/>
    </location>
</feature>
<feature type="compositionally biased region" description="Basic residues" evidence="1">
    <location>
        <begin position="15"/>
        <end position="30"/>
    </location>
</feature>
<proteinExistence type="predicted"/>
<dbReference type="AlphaFoldDB" id="A0A6J4SN19"/>
<feature type="non-terminal residue" evidence="2">
    <location>
        <position position="53"/>
    </location>
</feature>
<evidence type="ECO:0000256" key="1">
    <source>
        <dbReference type="SAM" id="MobiDB-lite"/>
    </source>
</evidence>
<feature type="region of interest" description="Disordered" evidence="1">
    <location>
        <begin position="15"/>
        <end position="53"/>
    </location>
</feature>
<evidence type="ECO:0000313" key="2">
    <source>
        <dbReference type="EMBL" id="CAA9496812.1"/>
    </source>
</evidence>
<accession>A0A6J4SN19</accession>
<dbReference type="EMBL" id="CADCVQ010000073">
    <property type="protein sequence ID" value="CAA9496812.1"/>
    <property type="molecule type" value="Genomic_DNA"/>
</dbReference>
<gene>
    <name evidence="2" type="ORF">AVDCRST_MAG67-1762</name>
</gene>
<reference evidence="2" key="1">
    <citation type="submission" date="2020-02" db="EMBL/GenBank/DDBJ databases">
        <authorList>
            <person name="Meier V. D."/>
        </authorList>
    </citation>
    <scope>NUCLEOTIDE SEQUENCE</scope>
    <source>
        <strain evidence="2">AVDCRST_MAG67</strain>
    </source>
</reference>
<organism evidence="2">
    <name type="scientific">uncultured Solirubrobacteraceae bacterium</name>
    <dbReference type="NCBI Taxonomy" id="1162706"/>
    <lineage>
        <taxon>Bacteria</taxon>
        <taxon>Bacillati</taxon>
        <taxon>Actinomycetota</taxon>
        <taxon>Thermoleophilia</taxon>
        <taxon>Solirubrobacterales</taxon>
        <taxon>Solirubrobacteraceae</taxon>
        <taxon>environmental samples</taxon>
    </lineage>
</organism>